<feature type="transmembrane region" description="Helical" evidence="8">
    <location>
        <begin position="80"/>
        <end position="103"/>
    </location>
</feature>
<dbReference type="Gene3D" id="1.20.1250.20">
    <property type="entry name" value="MFS general substrate transporter like domains"/>
    <property type="match status" value="2"/>
</dbReference>
<organism evidence="10 11">
    <name type="scientific">Paraferrimonas haliotis</name>
    <dbReference type="NCBI Taxonomy" id="2013866"/>
    <lineage>
        <taxon>Bacteria</taxon>
        <taxon>Pseudomonadati</taxon>
        <taxon>Pseudomonadota</taxon>
        <taxon>Gammaproteobacteria</taxon>
        <taxon>Alteromonadales</taxon>
        <taxon>Ferrimonadaceae</taxon>
        <taxon>Paraferrimonas</taxon>
    </lineage>
</organism>
<dbReference type="SUPFAM" id="SSF103473">
    <property type="entry name" value="MFS general substrate transporter"/>
    <property type="match status" value="1"/>
</dbReference>
<comment type="subcellular location">
    <subcellularLocation>
        <location evidence="1">Cell inner membrane</location>
        <topology evidence="1">Multi-pass membrane protein</topology>
    </subcellularLocation>
</comment>
<dbReference type="InterPro" id="IPR024989">
    <property type="entry name" value="MFS_assoc_dom"/>
</dbReference>
<reference evidence="10 11" key="1">
    <citation type="journal article" date="2014" name="Int. J. Syst. Evol. Microbiol.">
        <title>Complete genome sequence of Corynebacterium casei LMG S-19264T (=DSM 44701T), isolated from a smear-ripened cheese.</title>
        <authorList>
            <consortium name="US DOE Joint Genome Institute (JGI-PGF)"/>
            <person name="Walter F."/>
            <person name="Albersmeier A."/>
            <person name="Kalinowski J."/>
            <person name="Ruckert C."/>
        </authorList>
    </citation>
    <scope>NUCLEOTIDE SEQUENCE [LARGE SCALE GENOMIC DNA]</scope>
    <source>
        <strain evidence="10 11">NBRC 112785</strain>
    </source>
</reference>
<feature type="transmembrane region" description="Helical" evidence="8">
    <location>
        <begin position="163"/>
        <end position="183"/>
    </location>
</feature>
<dbReference type="GO" id="GO:0005886">
    <property type="term" value="C:plasma membrane"/>
    <property type="evidence" value="ECO:0007669"/>
    <property type="project" value="UniProtKB-SubCell"/>
</dbReference>
<evidence type="ECO:0000256" key="7">
    <source>
        <dbReference type="ARBA" id="ARBA00023136"/>
    </source>
</evidence>
<feature type="transmembrane region" description="Helical" evidence="8">
    <location>
        <begin position="299"/>
        <end position="318"/>
    </location>
</feature>
<dbReference type="GO" id="GO:0015528">
    <property type="term" value="F:lactose:proton symporter activity"/>
    <property type="evidence" value="ECO:0007669"/>
    <property type="project" value="TreeGrafter"/>
</dbReference>
<dbReference type="PANTHER" id="PTHR23522:SF10">
    <property type="entry name" value="3-PHENYLPROPIONIC ACID TRANSPORTER-RELATED"/>
    <property type="match status" value="1"/>
</dbReference>
<name>A0AA37WWQ0_9GAMM</name>
<feature type="transmembrane region" description="Helical" evidence="8">
    <location>
        <begin position="234"/>
        <end position="257"/>
    </location>
</feature>
<dbReference type="PIRSF" id="PIRSF004925">
    <property type="entry name" value="HcaT"/>
    <property type="match status" value="1"/>
</dbReference>
<evidence type="ECO:0000256" key="2">
    <source>
        <dbReference type="ARBA" id="ARBA00022448"/>
    </source>
</evidence>
<protein>
    <submittedName>
        <fullName evidence="10">MFS transporter</fullName>
    </submittedName>
</protein>
<dbReference type="Proteomes" id="UP001157439">
    <property type="component" value="Unassembled WGS sequence"/>
</dbReference>
<keyword evidence="6 8" id="KW-1133">Transmembrane helix</keyword>
<keyword evidence="2" id="KW-0813">Transport</keyword>
<evidence type="ECO:0000256" key="5">
    <source>
        <dbReference type="ARBA" id="ARBA00022692"/>
    </source>
</evidence>
<evidence type="ECO:0000256" key="6">
    <source>
        <dbReference type="ARBA" id="ARBA00022989"/>
    </source>
</evidence>
<dbReference type="EMBL" id="BSPO01000002">
    <property type="protein sequence ID" value="GLS82609.1"/>
    <property type="molecule type" value="Genomic_DNA"/>
</dbReference>
<feature type="domain" description="Major facilitator superfamily (MFS) profile" evidence="9">
    <location>
        <begin position="196"/>
        <end position="386"/>
    </location>
</feature>
<accession>A0AA37WWQ0</accession>
<evidence type="ECO:0000256" key="3">
    <source>
        <dbReference type="ARBA" id="ARBA00022475"/>
    </source>
</evidence>
<comment type="caution">
    <text evidence="10">The sequence shown here is derived from an EMBL/GenBank/DDBJ whole genome shotgun (WGS) entry which is preliminary data.</text>
</comment>
<dbReference type="PROSITE" id="PS50850">
    <property type="entry name" value="MFS"/>
    <property type="match status" value="1"/>
</dbReference>
<dbReference type="RefSeq" id="WP_095498965.1">
    <property type="nucleotide sequence ID" value="NZ_BSPO01000002.1"/>
</dbReference>
<evidence type="ECO:0000313" key="10">
    <source>
        <dbReference type="EMBL" id="GLS82609.1"/>
    </source>
</evidence>
<gene>
    <name evidence="10" type="ORF">GCM10007894_05860</name>
</gene>
<feature type="transmembrane region" description="Helical" evidence="8">
    <location>
        <begin position="204"/>
        <end position="228"/>
    </location>
</feature>
<dbReference type="PANTHER" id="PTHR23522">
    <property type="entry name" value="BLL5896 PROTEIN"/>
    <property type="match status" value="1"/>
</dbReference>
<feature type="transmembrane region" description="Helical" evidence="8">
    <location>
        <begin position="46"/>
        <end position="68"/>
    </location>
</feature>
<dbReference type="GO" id="GO:0030395">
    <property type="term" value="F:lactose binding"/>
    <property type="evidence" value="ECO:0007669"/>
    <property type="project" value="TreeGrafter"/>
</dbReference>
<feature type="transmembrane region" description="Helical" evidence="8">
    <location>
        <begin position="269"/>
        <end position="293"/>
    </location>
</feature>
<dbReference type="InterPro" id="IPR036259">
    <property type="entry name" value="MFS_trans_sf"/>
</dbReference>
<dbReference type="AlphaFoldDB" id="A0AA37WWQ0"/>
<feature type="transmembrane region" description="Helical" evidence="8">
    <location>
        <begin position="330"/>
        <end position="353"/>
    </location>
</feature>
<evidence type="ECO:0000313" key="11">
    <source>
        <dbReference type="Proteomes" id="UP001157439"/>
    </source>
</evidence>
<evidence type="ECO:0000256" key="8">
    <source>
        <dbReference type="SAM" id="Phobius"/>
    </source>
</evidence>
<keyword evidence="7 8" id="KW-0472">Membrane</keyword>
<feature type="transmembrane region" description="Helical" evidence="8">
    <location>
        <begin position="359"/>
        <end position="381"/>
    </location>
</feature>
<proteinExistence type="predicted"/>
<evidence type="ECO:0000256" key="1">
    <source>
        <dbReference type="ARBA" id="ARBA00004429"/>
    </source>
</evidence>
<feature type="transmembrane region" description="Helical" evidence="8">
    <location>
        <begin position="12"/>
        <end position="34"/>
    </location>
</feature>
<keyword evidence="3" id="KW-1003">Cell membrane</keyword>
<sequence>MSASQTSGSDRIWLSACYFFFFAILGVLVPYIGLFLDSRGFDSAEIGTLMAILMGTRILAPNLWAWLADRTGWRVELIKLGAVAACISFVSFYFPGGFVYTALSLATYTFFWNAILAQLEVVTLESLGKNTHQYGKIRSWGSVGYICLSLGAGAAIQQFGAGAMLHLVMFLFAGLMCVALPLSKSNAVTTNHSKTTPLKLSKGTFWFLLSAILLQMSMGPFYVFFVLYLEQLGYSPFAAGAYVALGVVAEIGIFLIAPSLLGRFGVKHLLFVSLLLTSVRWLVIAFAASSPVLLGFAQLLHAFSFGLAHAASIHYIHHAFPKEHRSKGQALYASLSFGVGGAIGAYWIGQIWYDGVGAIDAWCLAALWAGLAAFACLFIYIDKNSQ</sequence>
<evidence type="ECO:0000256" key="4">
    <source>
        <dbReference type="ARBA" id="ARBA00022519"/>
    </source>
</evidence>
<keyword evidence="4" id="KW-0997">Cell inner membrane</keyword>
<evidence type="ECO:0000259" key="9">
    <source>
        <dbReference type="PROSITE" id="PS50850"/>
    </source>
</evidence>
<dbReference type="CDD" id="cd17335">
    <property type="entry name" value="MFS_MFSD6"/>
    <property type="match status" value="1"/>
</dbReference>
<keyword evidence="11" id="KW-1185">Reference proteome</keyword>
<dbReference type="InterPro" id="IPR026032">
    <property type="entry name" value="HcaT-like"/>
</dbReference>
<dbReference type="InterPro" id="IPR020846">
    <property type="entry name" value="MFS_dom"/>
</dbReference>
<keyword evidence="5 8" id="KW-0812">Transmembrane</keyword>
<dbReference type="Pfam" id="PF12832">
    <property type="entry name" value="MFS_1_like"/>
    <property type="match status" value="1"/>
</dbReference>